<dbReference type="RefSeq" id="XP_044677460.1">
    <property type="nucleotide sequence ID" value="XM_044826866.1"/>
</dbReference>
<reference evidence="1" key="1">
    <citation type="journal article" date="2021" name="Mol. Plant Microbe Interact.">
        <title>Telomere to telomere genome assembly of Fusarium musae F31, causal agent of crown rot disease of banana.</title>
        <authorList>
            <person name="Degradi L."/>
            <person name="Tava V."/>
            <person name="Kunova A."/>
            <person name="Cortesi P."/>
            <person name="Saracchi M."/>
            <person name="Pasquali M."/>
        </authorList>
    </citation>
    <scope>NUCLEOTIDE SEQUENCE</scope>
    <source>
        <strain evidence="1">F31</strain>
    </source>
</reference>
<evidence type="ECO:0000313" key="1">
    <source>
        <dbReference type="EMBL" id="KAG9498460.1"/>
    </source>
</evidence>
<gene>
    <name evidence="1" type="ORF">J7337_009265</name>
</gene>
<dbReference type="AlphaFoldDB" id="A0A9P8DAQ0"/>
<name>A0A9P8DAQ0_9HYPO</name>
<protein>
    <submittedName>
        <fullName evidence="1">Uncharacterized protein</fullName>
    </submittedName>
</protein>
<keyword evidence="2" id="KW-1185">Reference proteome</keyword>
<dbReference type="KEGG" id="fmu:J7337_009265"/>
<evidence type="ECO:0000313" key="2">
    <source>
        <dbReference type="Proteomes" id="UP000827133"/>
    </source>
</evidence>
<dbReference type="GeneID" id="68317121"/>
<dbReference type="EMBL" id="JAHBCI010000007">
    <property type="protein sequence ID" value="KAG9498460.1"/>
    <property type="molecule type" value="Genomic_DNA"/>
</dbReference>
<dbReference type="Proteomes" id="UP000827133">
    <property type="component" value="Unassembled WGS sequence"/>
</dbReference>
<comment type="caution">
    <text evidence="1">The sequence shown here is derived from an EMBL/GenBank/DDBJ whole genome shotgun (WGS) entry which is preliminary data.</text>
</comment>
<proteinExistence type="predicted"/>
<sequence length="401" mass="45626">MVSGTPPNPSSYNASYIDSRRAFISRYLEYVGSDAVAKWDDCLKMAFEQVMKSLEERGRKRVSHDWLEYEADRVAWQKLFSEIATEAVEWPFTIPSKFDAPNKIAEGISPTYQNWRLARGLRICDVSDQAPHDAMPEVPSLEQRNHVWKNDPNYPSEMVAPITGPFQIALPLWIDLYNLVFGEHNQLLEEINNEIVPPHLEISWIDDDQDCITLVVGFSRTTCVNPGSEGIGDTIRCLWQSVVDWAIEAYYGGTISLATFLRVRKAMPVVHSRSYHSSRGLTSMTSSAYAEVQSEALYSIRKAHEKRNFIAECRAEILEILEKPLAEAKTELSRWVLRGYSSEVDERVQVAREIWVSSTTDERTIQEAFVWSWGPHDMATISVENPSAESSFADNDSSMEQ</sequence>
<accession>A0A9P8DAQ0</accession>
<organism evidence="1 2">
    <name type="scientific">Fusarium musae</name>
    <dbReference type="NCBI Taxonomy" id="1042133"/>
    <lineage>
        <taxon>Eukaryota</taxon>
        <taxon>Fungi</taxon>
        <taxon>Dikarya</taxon>
        <taxon>Ascomycota</taxon>
        <taxon>Pezizomycotina</taxon>
        <taxon>Sordariomycetes</taxon>
        <taxon>Hypocreomycetidae</taxon>
        <taxon>Hypocreales</taxon>
        <taxon>Nectriaceae</taxon>
        <taxon>Fusarium</taxon>
    </lineage>
</organism>